<keyword evidence="5" id="KW-0433">Leucine-rich repeat</keyword>
<dbReference type="GO" id="GO:0005886">
    <property type="term" value="C:plasma membrane"/>
    <property type="evidence" value="ECO:0007669"/>
    <property type="project" value="UniProtKB-SubCell"/>
</dbReference>
<comment type="caution">
    <text evidence="11">The sequence shown here is derived from an EMBL/GenBank/DDBJ whole genome shotgun (WGS) entry which is preliminary data.</text>
</comment>
<evidence type="ECO:0000256" key="5">
    <source>
        <dbReference type="ARBA" id="ARBA00022614"/>
    </source>
</evidence>
<reference evidence="12" key="1">
    <citation type="submission" date="2024-07" db="EMBL/GenBank/DDBJ databases">
        <title>Two chromosome-level genome assemblies of Korean endemic species Abeliophyllum distichum and Forsythia ovata (Oleaceae).</title>
        <authorList>
            <person name="Jang H."/>
        </authorList>
    </citation>
    <scope>NUCLEOTIDE SEQUENCE [LARGE SCALE GENOMIC DNA]</scope>
</reference>
<dbReference type="AlphaFoldDB" id="A0ABD1UDS8"/>
<gene>
    <name evidence="11" type="ORF">Fot_26648</name>
</gene>
<evidence type="ECO:0000256" key="6">
    <source>
        <dbReference type="ARBA" id="ARBA00022729"/>
    </source>
</evidence>
<keyword evidence="6" id="KW-0732">Signal</keyword>
<comment type="subcellular location">
    <subcellularLocation>
        <location evidence="1">Cell membrane</location>
    </subcellularLocation>
    <subcellularLocation>
        <location evidence="2">Secreted</location>
    </subcellularLocation>
</comment>
<protein>
    <submittedName>
        <fullName evidence="11">Leucine-rich repeat (LRR) family protein</fullName>
    </submittedName>
</protein>
<dbReference type="PRINTS" id="PR00019">
    <property type="entry name" value="LEURICHRPT"/>
</dbReference>
<dbReference type="Pfam" id="PF13855">
    <property type="entry name" value="LRR_8"/>
    <property type="match status" value="1"/>
</dbReference>
<evidence type="ECO:0000313" key="11">
    <source>
        <dbReference type="EMBL" id="KAL2522725.1"/>
    </source>
</evidence>
<evidence type="ECO:0000256" key="3">
    <source>
        <dbReference type="ARBA" id="ARBA00022475"/>
    </source>
</evidence>
<dbReference type="Pfam" id="PF00560">
    <property type="entry name" value="LRR_1"/>
    <property type="match status" value="2"/>
</dbReference>
<evidence type="ECO:0000313" key="12">
    <source>
        <dbReference type="Proteomes" id="UP001604277"/>
    </source>
</evidence>
<keyword evidence="7" id="KW-0677">Repeat</keyword>
<dbReference type="SUPFAM" id="SSF52058">
    <property type="entry name" value="L domain-like"/>
    <property type="match status" value="1"/>
</dbReference>
<dbReference type="PANTHER" id="PTHR32093">
    <property type="entry name" value="LEUCINE-RICH REPEAT EXTENSIN-LIKE PROTEIN 3-RELATED"/>
    <property type="match status" value="1"/>
</dbReference>
<dbReference type="InterPro" id="IPR001611">
    <property type="entry name" value="Leu-rich_rpt"/>
</dbReference>
<dbReference type="InterPro" id="IPR051582">
    <property type="entry name" value="LRR_extensin-like_regulator"/>
</dbReference>
<evidence type="ECO:0000256" key="7">
    <source>
        <dbReference type="ARBA" id="ARBA00022737"/>
    </source>
</evidence>
<dbReference type="EMBL" id="JBFOLJ010000007">
    <property type="protein sequence ID" value="KAL2522725.1"/>
    <property type="molecule type" value="Genomic_DNA"/>
</dbReference>
<keyword evidence="8" id="KW-0472">Membrane</keyword>
<keyword evidence="9" id="KW-0325">Glycoprotein</keyword>
<proteinExistence type="predicted"/>
<dbReference type="Gene3D" id="3.80.10.10">
    <property type="entry name" value="Ribonuclease Inhibitor"/>
    <property type="match status" value="2"/>
</dbReference>
<evidence type="ECO:0000256" key="8">
    <source>
        <dbReference type="ARBA" id="ARBA00023136"/>
    </source>
</evidence>
<dbReference type="Proteomes" id="UP001604277">
    <property type="component" value="Unassembled WGS sequence"/>
</dbReference>
<name>A0ABD1UDS8_9LAMI</name>
<accession>A0ABD1UDS8</accession>
<keyword evidence="3" id="KW-1003">Cell membrane</keyword>
<dbReference type="FunFam" id="3.80.10.10:FF:000041">
    <property type="entry name" value="LRR receptor-like serine/threonine-protein kinase ERECTA"/>
    <property type="match status" value="1"/>
</dbReference>
<dbReference type="InterPro" id="IPR032675">
    <property type="entry name" value="LRR_dom_sf"/>
</dbReference>
<evidence type="ECO:0000256" key="9">
    <source>
        <dbReference type="ARBA" id="ARBA00023180"/>
    </source>
</evidence>
<evidence type="ECO:0000256" key="10">
    <source>
        <dbReference type="SAM" id="MobiDB-lite"/>
    </source>
</evidence>
<keyword evidence="12" id="KW-1185">Reference proteome</keyword>
<keyword evidence="4" id="KW-0964">Secreted</keyword>
<organism evidence="11 12">
    <name type="scientific">Forsythia ovata</name>
    <dbReference type="NCBI Taxonomy" id="205694"/>
    <lineage>
        <taxon>Eukaryota</taxon>
        <taxon>Viridiplantae</taxon>
        <taxon>Streptophyta</taxon>
        <taxon>Embryophyta</taxon>
        <taxon>Tracheophyta</taxon>
        <taxon>Spermatophyta</taxon>
        <taxon>Magnoliopsida</taxon>
        <taxon>eudicotyledons</taxon>
        <taxon>Gunneridae</taxon>
        <taxon>Pentapetalae</taxon>
        <taxon>asterids</taxon>
        <taxon>lamiids</taxon>
        <taxon>Lamiales</taxon>
        <taxon>Oleaceae</taxon>
        <taxon>Forsythieae</taxon>
        <taxon>Forsythia</taxon>
    </lineage>
</organism>
<dbReference type="PANTHER" id="PTHR32093:SF122">
    <property type="entry name" value="LEUCINE-RICH REPEAT-CONTAINING N-TERMINAL PLANT-TYPE DOMAIN-CONTAINING PROTEIN"/>
    <property type="match status" value="1"/>
</dbReference>
<evidence type="ECO:0000256" key="2">
    <source>
        <dbReference type="ARBA" id="ARBA00004613"/>
    </source>
</evidence>
<feature type="region of interest" description="Disordered" evidence="10">
    <location>
        <begin position="348"/>
        <end position="370"/>
    </location>
</feature>
<sequence length="370" mass="41676">MELECLYFYSLFDLKRALKWPARSKTCNKICRDSSTYKGFICDTTIQDKKLRVAGVNFNGYNFDGKPLKLQSFIEDLKDLIIFHVNSNGFTGVVPFRISMVPSLYELDLSNNKLIGEFPKAILAATNLTFLDVRFNHLIGNLPPQVFTLDLDVLYLNNNEFVGNIPENLGKTPSLYLSLANNKFIGPIPKSIGQASNTLLEVLLLNNQLSGCLPYEIGLLKKTTIFDASINHLTGPIPHSFGCLENLKILNVSYNELYGAVPETLCKLSNLRELTLKFNYFTQVGPECRKLIKKEVLDISMNCILDLPSQKSPEECAAFFSKHHSCPDQKSLNYVPCKNQYSTSLKKSAAHEHHPRAHSPSYAALHQHRP</sequence>
<evidence type="ECO:0000256" key="1">
    <source>
        <dbReference type="ARBA" id="ARBA00004236"/>
    </source>
</evidence>
<dbReference type="FunFam" id="3.80.10.10:FF:000383">
    <property type="entry name" value="Leucine-rich repeat receptor protein kinase EMS1"/>
    <property type="match status" value="1"/>
</dbReference>
<evidence type="ECO:0000256" key="4">
    <source>
        <dbReference type="ARBA" id="ARBA00022525"/>
    </source>
</evidence>
<dbReference type="GO" id="GO:0005576">
    <property type="term" value="C:extracellular region"/>
    <property type="evidence" value="ECO:0007669"/>
    <property type="project" value="UniProtKB-SubCell"/>
</dbReference>